<dbReference type="KEGG" id="dmm:dnm_079820"/>
<evidence type="ECO:0000313" key="1">
    <source>
        <dbReference type="EMBL" id="QTA91909.1"/>
    </source>
</evidence>
<reference evidence="1" key="1">
    <citation type="journal article" date="2021" name="Microb. Physiol.">
        <title>Proteogenomic Insights into the Physiology of Marine, Sulfate-Reducing, Filamentous Desulfonema limicola and Desulfonema magnum.</title>
        <authorList>
            <person name="Schnaars V."/>
            <person name="Wohlbrand L."/>
            <person name="Scheve S."/>
            <person name="Hinrichs C."/>
            <person name="Reinhardt R."/>
            <person name="Rabus R."/>
        </authorList>
    </citation>
    <scope>NUCLEOTIDE SEQUENCE</scope>
    <source>
        <strain evidence="1">4be13</strain>
    </source>
</reference>
<keyword evidence="2" id="KW-1185">Reference proteome</keyword>
<name>A0A975BUD7_9BACT</name>
<dbReference type="Proteomes" id="UP000663722">
    <property type="component" value="Chromosome"/>
</dbReference>
<dbReference type="AlphaFoldDB" id="A0A975BUD7"/>
<protein>
    <submittedName>
        <fullName evidence="1">Uncharacterized protein</fullName>
    </submittedName>
</protein>
<sequence length="38" mass="4368">MQDVITAIQVCVGMKPANLNPEKESHCHDFTLTKIRWL</sequence>
<proteinExistence type="predicted"/>
<accession>A0A975BUD7</accession>
<dbReference type="EMBL" id="CP061800">
    <property type="protein sequence ID" value="QTA91909.1"/>
    <property type="molecule type" value="Genomic_DNA"/>
</dbReference>
<evidence type="ECO:0000313" key="2">
    <source>
        <dbReference type="Proteomes" id="UP000663722"/>
    </source>
</evidence>
<organism evidence="1 2">
    <name type="scientific">Desulfonema magnum</name>
    <dbReference type="NCBI Taxonomy" id="45655"/>
    <lineage>
        <taxon>Bacteria</taxon>
        <taxon>Pseudomonadati</taxon>
        <taxon>Thermodesulfobacteriota</taxon>
        <taxon>Desulfobacteria</taxon>
        <taxon>Desulfobacterales</taxon>
        <taxon>Desulfococcaceae</taxon>
        <taxon>Desulfonema</taxon>
    </lineage>
</organism>
<gene>
    <name evidence="1" type="ORF">dnm_079820</name>
</gene>